<protein>
    <recommendedName>
        <fullName evidence="4">Actin-like ATPase domain-containing protein</fullName>
    </recommendedName>
</protein>
<gene>
    <name evidence="2" type="ORF">PEBR_04265</name>
</gene>
<feature type="chain" id="PRO_5012571800" description="Actin-like ATPase domain-containing protein" evidence="1">
    <location>
        <begin position="23"/>
        <end position="424"/>
    </location>
</feature>
<proteinExistence type="predicted"/>
<sequence>MMGPSSWLLAILFLYFWGLIHASNLSPCSDKKDPQPIAISLSLDAVTAICVPSLDQAVVLASVHPRTVTSPLPNYAIITNFLRQNYSEERHAKPRRPSGLWSKLYSLRDALFVSKSPTPPEVDERPSSHQIKQGFIEALEWVKNVSLAEDGTNITTAVILFPRFFSQEVRMLVVEASEEAGIRPYIPNITSVDLAVHSQKLLIVDYGLLYFDVQTHGRRCKLNYPIDWMGCMSIPIKLVQRLNSTNLDIQQQLDQGASNIPLLAAVHRSRLLMKMDGRVDSSEEEVSEKDRSEKWPLDLDDWWIGQQKEAFIYWNDIKAVEAEYISELSETLDNLLLCLKDNPDEAYSSFDKVIILGNSCERSIIRQAVRQSVGEHTRIIGGGTESDILLEALAGARLAFKYHEAEHQIEEDQDAHPLGGHEEL</sequence>
<reference evidence="3" key="1">
    <citation type="submission" date="2015-09" db="EMBL/GenBank/DDBJ databases">
        <authorList>
            <person name="Fill T.P."/>
            <person name="Baretta J.F."/>
            <person name="de Almeida L.G."/>
            <person name="Rocha M."/>
            <person name="de Souza D.H."/>
            <person name="Malavazi I."/>
            <person name="Cerdeira L.T."/>
            <person name="Hong H."/>
            <person name="Samborskyy M."/>
            <person name="de Vasconcelos A.T."/>
            <person name="Leadlay P."/>
            <person name="Rodrigues-Filho E."/>
        </authorList>
    </citation>
    <scope>NUCLEOTIDE SEQUENCE [LARGE SCALE GENOMIC DNA]</scope>
    <source>
        <strain evidence="3">LaBioMMi 136</strain>
    </source>
</reference>
<feature type="signal peptide" evidence="1">
    <location>
        <begin position="1"/>
        <end position="22"/>
    </location>
</feature>
<evidence type="ECO:0008006" key="4">
    <source>
        <dbReference type="Google" id="ProtNLM"/>
    </source>
</evidence>
<evidence type="ECO:0000313" key="2">
    <source>
        <dbReference type="EMBL" id="OOQ90510.1"/>
    </source>
</evidence>
<organism evidence="2 3">
    <name type="scientific">Penicillium brasilianum</name>
    <dbReference type="NCBI Taxonomy" id="104259"/>
    <lineage>
        <taxon>Eukaryota</taxon>
        <taxon>Fungi</taxon>
        <taxon>Dikarya</taxon>
        <taxon>Ascomycota</taxon>
        <taxon>Pezizomycotina</taxon>
        <taxon>Eurotiomycetes</taxon>
        <taxon>Eurotiomycetidae</taxon>
        <taxon>Eurotiales</taxon>
        <taxon>Aspergillaceae</taxon>
        <taxon>Penicillium</taxon>
    </lineage>
</organism>
<evidence type="ECO:0000256" key="1">
    <source>
        <dbReference type="SAM" id="SignalP"/>
    </source>
</evidence>
<dbReference type="Proteomes" id="UP000190744">
    <property type="component" value="Unassembled WGS sequence"/>
</dbReference>
<keyword evidence="1" id="KW-0732">Signal</keyword>
<name>A0A1S9RZ02_PENBI</name>
<evidence type="ECO:0000313" key="3">
    <source>
        <dbReference type="Proteomes" id="UP000190744"/>
    </source>
</evidence>
<dbReference type="AlphaFoldDB" id="A0A1S9RZ02"/>
<accession>A0A1S9RZ02</accession>
<comment type="caution">
    <text evidence="2">The sequence shown here is derived from an EMBL/GenBank/DDBJ whole genome shotgun (WGS) entry which is preliminary data.</text>
</comment>
<dbReference type="EMBL" id="LJBN01000068">
    <property type="protein sequence ID" value="OOQ90510.1"/>
    <property type="molecule type" value="Genomic_DNA"/>
</dbReference>